<reference evidence="1 2" key="1">
    <citation type="submission" date="2019-03" db="EMBL/GenBank/DDBJ databases">
        <title>Comparative genomic analyses of the sweetpotato soil rot pathogen, Streptomyces ipomoeae.</title>
        <authorList>
            <person name="Ruschel Soares N."/>
            <person name="Badger J.H."/>
            <person name="Huguet-Tapia J.C."/>
            <person name="Clark C.A."/>
            <person name="Pettis G.S."/>
        </authorList>
    </citation>
    <scope>NUCLEOTIDE SEQUENCE [LARGE SCALE GENOMIC DNA]</scope>
    <source>
        <strain evidence="1 2">88-35</strain>
    </source>
</reference>
<proteinExistence type="predicted"/>
<dbReference type="EMBL" id="SPAZ01000153">
    <property type="protein sequence ID" value="TQE33387.1"/>
    <property type="molecule type" value="Genomic_DNA"/>
</dbReference>
<organism evidence="1 2">
    <name type="scientific">Streptomyces ipomoeae</name>
    <dbReference type="NCBI Taxonomy" id="103232"/>
    <lineage>
        <taxon>Bacteria</taxon>
        <taxon>Bacillati</taxon>
        <taxon>Actinomycetota</taxon>
        <taxon>Actinomycetes</taxon>
        <taxon>Kitasatosporales</taxon>
        <taxon>Streptomycetaceae</taxon>
        <taxon>Streptomyces</taxon>
    </lineage>
</organism>
<dbReference type="AlphaFoldDB" id="A0AAE9B0L9"/>
<name>A0AAE9B0L9_9ACTN</name>
<evidence type="ECO:0000313" key="1">
    <source>
        <dbReference type="EMBL" id="TQE33387.1"/>
    </source>
</evidence>
<dbReference type="Proteomes" id="UP000318720">
    <property type="component" value="Unassembled WGS sequence"/>
</dbReference>
<feature type="non-terminal residue" evidence="1">
    <location>
        <position position="75"/>
    </location>
</feature>
<gene>
    <name evidence="1" type="ORF">Sipo8835_18090</name>
</gene>
<evidence type="ECO:0000313" key="2">
    <source>
        <dbReference type="Proteomes" id="UP000318720"/>
    </source>
</evidence>
<sequence>MAGLLVCAIDGTTMTVPDSPANLAEYTKHRCNNGGSGYPALRLLVLVSCGTRTVLDAVFGPTADGENLNDRVKPP</sequence>
<accession>A0AAE9B0L9</accession>
<comment type="caution">
    <text evidence="1">The sequence shown here is derived from an EMBL/GenBank/DDBJ whole genome shotgun (WGS) entry which is preliminary data.</text>
</comment>
<protein>
    <submittedName>
        <fullName evidence="1">Transposase</fullName>
    </submittedName>
</protein>